<dbReference type="GO" id="GO:0051287">
    <property type="term" value="F:NAD binding"/>
    <property type="evidence" value="ECO:0007669"/>
    <property type="project" value="InterPro"/>
</dbReference>
<dbReference type="InterPro" id="IPR008927">
    <property type="entry name" value="6-PGluconate_DH-like_C_sf"/>
</dbReference>
<dbReference type="OrthoDB" id="9786703at2"/>
<dbReference type="AlphaFoldDB" id="A0A4Q9HGN2"/>
<proteinExistence type="predicted"/>
<evidence type="ECO:0000259" key="5">
    <source>
        <dbReference type="Pfam" id="PF14833"/>
    </source>
</evidence>
<evidence type="ECO:0000256" key="3">
    <source>
        <dbReference type="PIRSR" id="PIRSR000103-1"/>
    </source>
</evidence>
<evidence type="ECO:0000313" key="6">
    <source>
        <dbReference type="EMBL" id="TBO44367.1"/>
    </source>
</evidence>
<dbReference type="RefSeq" id="WP_131028444.1">
    <property type="nucleotide sequence ID" value="NZ_SIXF01000002.1"/>
</dbReference>
<evidence type="ECO:0000259" key="4">
    <source>
        <dbReference type="Pfam" id="PF03446"/>
    </source>
</evidence>
<dbReference type="GO" id="GO:0050661">
    <property type="term" value="F:NADP binding"/>
    <property type="evidence" value="ECO:0007669"/>
    <property type="project" value="InterPro"/>
</dbReference>
<dbReference type="SUPFAM" id="SSF48179">
    <property type="entry name" value="6-phosphogluconate dehydrogenase C-terminal domain-like"/>
    <property type="match status" value="1"/>
</dbReference>
<sequence length="284" mass="30132">MNTTKIGWIGLGNMGIPMAEQLIKADYTVIVYNRSKDKEASLKEMGALIAETPKELIVATDVVIVMVSDDAAIEQIFKGEEGLFSIETSGKIIINMSTVSPSISKEVAKQCKAKGNFYLDAPVSGSVKQAETGQLVIMVGGEEAAFNQVKTILEKMGKLAKLVGGNGAGNSAKLAINSLLALYAQGLAETVLFANEQGIKTEDLLELINNAAIGNIFTKIKGDAIIADHYKAAFALKHIVKDLNLAKAEGISSPLAKTALNTFEDAAAKYGEEDIIAVIKQLKG</sequence>
<comment type="caution">
    <text evidence="6">The sequence shown here is derived from an EMBL/GenBank/DDBJ whole genome shotgun (WGS) entry which is preliminary data.</text>
</comment>
<evidence type="ECO:0000256" key="2">
    <source>
        <dbReference type="ARBA" id="ARBA00023027"/>
    </source>
</evidence>
<feature type="active site" evidence="3">
    <location>
        <position position="173"/>
    </location>
</feature>
<dbReference type="Gene3D" id="3.40.50.720">
    <property type="entry name" value="NAD(P)-binding Rossmann-like Domain"/>
    <property type="match status" value="1"/>
</dbReference>
<keyword evidence="1" id="KW-0560">Oxidoreductase</keyword>
<feature type="domain" description="6-phosphogluconate dehydrogenase NADP-binding" evidence="4">
    <location>
        <begin position="5"/>
        <end position="161"/>
    </location>
</feature>
<dbReference type="Pfam" id="PF14833">
    <property type="entry name" value="NAD_binding_11"/>
    <property type="match status" value="1"/>
</dbReference>
<dbReference type="SUPFAM" id="SSF51735">
    <property type="entry name" value="NAD(P)-binding Rossmann-fold domains"/>
    <property type="match status" value="1"/>
</dbReference>
<protein>
    <submittedName>
        <fullName evidence="6">NAD(P)-dependent oxidoreductase</fullName>
    </submittedName>
</protein>
<reference evidence="6 7" key="1">
    <citation type="submission" date="2019-02" db="EMBL/GenBank/DDBJ databases">
        <title>Pedobacter kyonggii whole genome sequence analysis.</title>
        <authorList>
            <person name="Dahal R.H."/>
        </authorList>
    </citation>
    <scope>NUCLEOTIDE SEQUENCE [LARGE SCALE GENOMIC DNA]</scope>
    <source>
        <strain evidence="6 7">K-4-11-1</strain>
    </source>
</reference>
<keyword evidence="7" id="KW-1185">Reference proteome</keyword>
<name>A0A4Q9HGN2_9SPHI</name>
<organism evidence="6 7">
    <name type="scientific">Pedobacter kyonggii</name>
    <dbReference type="NCBI Taxonomy" id="1926871"/>
    <lineage>
        <taxon>Bacteria</taxon>
        <taxon>Pseudomonadati</taxon>
        <taxon>Bacteroidota</taxon>
        <taxon>Sphingobacteriia</taxon>
        <taxon>Sphingobacteriales</taxon>
        <taxon>Sphingobacteriaceae</taxon>
        <taxon>Pedobacter</taxon>
    </lineage>
</organism>
<dbReference type="InterPro" id="IPR036291">
    <property type="entry name" value="NAD(P)-bd_dom_sf"/>
</dbReference>
<evidence type="ECO:0000256" key="1">
    <source>
        <dbReference type="ARBA" id="ARBA00023002"/>
    </source>
</evidence>
<dbReference type="PANTHER" id="PTHR43060:SF15">
    <property type="entry name" value="3-HYDROXYISOBUTYRATE DEHYDROGENASE-LIKE 1, MITOCHONDRIAL-RELATED"/>
    <property type="match status" value="1"/>
</dbReference>
<keyword evidence="2" id="KW-0520">NAD</keyword>
<dbReference type="InterPro" id="IPR029154">
    <property type="entry name" value="HIBADH-like_NADP-bd"/>
</dbReference>
<dbReference type="Pfam" id="PF03446">
    <property type="entry name" value="NAD_binding_2"/>
    <property type="match status" value="1"/>
</dbReference>
<feature type="domain" description="3-hydroxyisobutyrate dehydrogenase-like NAD-binding" evidence="5">
    <location>
        <begin position="167"/>
        <end position="280"/>
    </location>
</feature>
<dbReference type="EMBL" id="SIXF01000002">
    <property type="protein sequence ID" value="TBO44367.1"/>
    <property type="molecule type" value="Genomic_DNA"/>
</dbReference>
<accession>A0A4Q9HGN2</accession>
<dbReference type="GO" id="GO:0016491">
    <property type="term" value="F:oxidoreductase activity"/>
    <property type="evidence" value="ECO:0007669"/>
    <property type="project" value="UniProtKB-KW"/>
</dbReference>
<evidence type="ECO:0000313" key="7">
    <source>
        <dbReference type="Proteomes" id="UP000291819"/>
    </source>
</evidence>
<dbReference type="InterPro" id="IPR015815">
    <property type="entry name" value="HIBADH-related"/>
</dbReference>
<dbReference type="PIRSF" id="PIRSF000103">
    <property type="entry name" value="HIBADH"/>
    <property type="match status" value="1"/>
</dbReference>
<gene>
    <name evidence="6" type="ORF">EYS08_03390</name>
</gene>
<dbReference type="InterPro" id="IPR013328">
    <property type="entry name" value="6PGD_dom2"/>
</dbReference>
<dbReference type="InterPro" id="IPR006115">
    <property type="entry name" value="6PGDH_NADP-bd"/>
</dbReference>
<dbReference type="PANTHER" id="PTHR43060">
    <property type="entry name" value="3-HYDROXYISOBUTYRATE DEHYDROGENASE-LIKE 1, MITOCHONDRIAL-RELATED"/>
    <property type="match status" value="1"/>
</dbReference>
<dbReference type="Proteomes" id="UP000291819">
    <property type="component" value="Unassembled WGS sequence"/>
</dbReference>
<dbReference type="Gene3D" id="1.10.1040.10">
    <property type="entry name" value="N-(1-d-carboxylethyl)-l-norvaline Dehydrogenase, domain 2"/>
    <property type="match status" value="1"/>
</dbReference>